<accession>A0A8X7BUM5</accession>
<keyword evidence="3" id="KW-1185">Reference proteome</keyword>
<dbReference type="EMBL" id="BMAV01003208">
    <property type="protein sequence ID" value="GFY42649.1"/>
    <property type="molecule type" value="Genomic_DNA"/>
</dbReference>
<comment type="caution">
    <text evidence="2">The sequence shown here is derived from an EMBL/GenBank/DDBJ whole genome shotgun (WGS) entry which is preliminary data.</text>
</comment>
<sequence length="85" mass="9952">MRATMREKARGKLEKVGKGKTNNKKPSKKQKNKRRVSLSFSSKEIPLESSRNSFDEDNYDDFYAVCKGYFYAKKGSKCDWIQFIE</sequence>
<evidence type="ECO:0000256" key="1">
    <source>
        <dbReference type="SAM" id="MobiDB-lite"/>
    </source>
</evidence>
<protein>
    <submittedName>
        <fullName evidence="2">Uncharacterized protein</fullName>
    </submittedName>
</protein>
<evidence type="ECO:0000313" key="2">
    <source>
        <dbReference type="EMBL" id="GFY42649.1"/>
    </source>
</evidence>
<name>A0A8X7BUM5_9ARAC</name>
<feature type="compositionally biased region" description="Basic residues" evidence="1">
    <location>
        <begin position="21"/>
        <end position="36"/>
    </location>
</feature>
<organism evidence="2 3">
    <name type="scientific">Trichonephila inaurata madagascariensis</name>
    <dbReference type="NCBI Taxonomy" id="2747483"/>
    <lineage>
        <taxon>Eukaryota</taxon>
        <taxon>Metazoa</taxon>
        <taxon>Ecdysozoa</taxon>
        <taxon>Arthropoda</taxon>
        <taxon>Chelicerata</taxon>
        <taxon>Arachnida</taxon>
        <taxon>Araneae</taxon>
        <taxon>Araneomorphae</taxon>
        <taxon>Entelegynae</taxon>
        <taxon>Araneoidea</taxon>
        <taxon>Nephilidae</taxon>
        <taxon>Trichonephila</taxon>
        <taxon>Trichonephila inaurata</taxon>
    </lineage>
</organism>
<reference evidence="2" key="1">
    <citation type="submission" date="2020-08" db="EMBL/GenBank/DDBJ databases">
        <title>Multicomponent nature underlies the extraordinary mechanical properties of spider dragline silk.</title>
        <authorList>
            <person name="Kono N."/>
            <person name="Nakamura H."/>
            <person name="Mori M."/>
            <person name="Yoshida Y."/>
            <person name="Ohtoshi R."/>
            <person name="Malay A.D."/>
            <person name="Moran D.A.P."/>
            <person name="Tomita M."/>
            <person name="Numata K."/>
            <person name="Arakawa K."/>
        </authorList>
    </citation>
    <scope>NUCLEOTIDE SEQUENCE</scope>
</reference>
<gene>
    <name evidence="2" type="ORF">TNIN_258421</name>
</gene>
<dbReference type="Proteomes" id="UP000886998">
    <property type="component" value="Unassembled WGS sequence"/>
</dbReference>
<dbReference type="AlphaFoldDB" id="A0A8X7BUM5"/>
<proteinExistence type="predicted"/>
<evidence type="ECO:0000313" key="3">
    <source>
        <dbReference type="Proteomes" id="UP000886998"/>
    </source>
</evidence>
<feature type="compositionally biased region" description="Basic and acidic residues" evidence="1">
    <location>
        <begin position="1"/>
        <end position="17"/>
    </location>
</feature>
<feature type="region of interest" description="Disordered" evidence="1">
    <location>
        <begin position="1"/>
        <end position="38"/>
    </location>
</feature>